<keyword evidence="13" id="KW-0732">Signal</keyword>
<dbReference type="InterPro" id="IPR039426">
    <property type="entry name" value="TonB-dep_rcpt-like"/>
</dbReference>
<evidence type="ECO:0000256" key="10">
    <source>
        <dbReference type="ARBA" id="ARBA00023237"/>
    </source>
</evidence>
<keyword evidence="16" id="KW-0675">Receptor</keyword>
<evidence type="ECO:0000256" key="11">
    <source>
        <dbReference type="PROSITE-ProRule" id="PRU01360"/>
    </source>
</evidence>
<keyword evidence="7" id="KW-0406">Ion transport</keyword>
<feature type="domain" description="TonB-dependent receptor plug" evidence="15">
    <location>
        <begin position="49"/>
        <end position="156"/>
    </location>
</feature>
<evidence type="ECO:0000259" key="14">
    <source>
        <dbReference type="Pfam" id="PF00593"/>
    </source>
</evidence>
<dbReference type="Proteomes" id="UP000321933">
    <property type="component" value="Unassembled WGS sequence"/>
</dbReference>
<evidence type="ECO:0000256" key="2">
    <source>
        <dbReference type="ARBA" id="ARBA00022448"/>
    </source>
</evidence>
<dbReference type="Gene3D" id="2.40.170.20">
    <property type="entry name" value="TonB-dependent receptor, beta-barrel domain"/>
    <property type="match status" value="1"/>
</dbReference>
<dbReference type="InterPro" id="IPR000531">
    <property type="entry name" value="Beta-barrel_TonB"/>
</dbReference>
<evidence type="ECO:0000256" key="5">
    <source>
        <dbReference type="ARBA" id="ARBA00022692"/>
    </source>
</evidence>
<protein>
    <submittedName>
        <fullName evidence="16">TonB-dependent receptor</fullName>
    </submittedName>
</protein>
<keyword evidence="3 11" id="KW-1134">Transmembrane beta strand</keyword>
<dbReference type="OrthoDB" id="7051185at2"/>
<dbReference type="InterPro" id="IPR036942">
    <property type="entry name" value="Beta-barrel_TonB_sf"/>
</dbReference>
<comment type="similarity">
    <text evidence="11 12">Belongs to the TonB-dependent receptor family.</text>
</comment>
<keyword evidence="9 11" id="KW-0472">Membrane</keyword>
<evidence type="ECO:0000256" key="8">
    <source>
        <dbReference type="ARBA" id="ARBA00023077"/>
    </source>
</evidence>
<keyword evidence="10 11" id="KW-0998">Cell outer membrane</keyword>
<evidence type="ECO:0000256" key="6">
    <source>
        <dbReference type="ARBA" id="ARBA00023004"/>
    </source>
</evidence>
<keyword evidence="6" id="KW-0408">Iron</keyword>
<evidence type="ECO:0000256" key="9">
    <source>
        <dbReference type="ARBA" id="ARBA00023136"/>
    </source>
</evidence>
<keyword evidence="2 11" id="KW-0813">Transport</keyword>
<dbReference type="PANTHER" id="PTHR32552:SF81">
    <property type="entry name" value="TONB-DEPENDENT OUTER MEMBRANE RECEPTOR"/>
    <property type="match status" value="1"/>
</dbReference>
<evidence type="ECO:0000313" key="16">
    <source>
        <dbReference type="EMBL" id="TXS89358.1"/>
    </source>
</evidence>
<sequence length="784" mass="85076">MKRIAHPPLLGTASLAVAVITASGQVQAQQRQVALEEVVVTAQKREQNLQDVPLAVQALNADALRQNGIDSLSDISDISPGVKIADTQGAFSTAAVRGVSSFAFGFGLEESVPFYLDGVYLGNGSAMLGDLLDVQQVEVLKGPQGTLFGRNASGGAINVRTNRPGNEVEASVSVGAGNYDLRTVQTLFNAPLIEDKLLMRGGFSTRDRDGWQTNVVTGRKDGFAQDRWSGYVKALWLASDAVELEFSSDWSEQDDHIGYENANAINPLATWLAVYDQANPESFFDEKNNDFASGNNGLSLDMGGFTVPIIPADAVDPAQKRKIRGNSLKVTWDINSALMLTSVSSYRQTDTAQAVDADGSDLGLVNTSSSGSTEEYNQEIRLNYSSNAIDWFAGVNAYRQDRSATGYAFASSIVSLGRLGLAGLGSNVSESSAGSNKTESYAAFGDATWHVSNNLNLTAGLRYSYDAKSYRREDTGNDTFNGGGILFPNLDQLADPDMQAVHDNWSNISGRVAVDYHLTDDTMLYASVSQGYKSGGFNTTLTVESTDAGFITPAYASEPFDEETNINYEIGLKSKLLDGRLRLDSSIFQYIYKDLQILMGDSSSPVSRTINASEVTGRGWETDLTFLATERLSLNLNLSLLNAEYSDDVYDAQGTKRVAKGTERPWAPEVSALIGINYEVPLADIGSLRTNLNYSYTDDHYQRSPSLVESLPDSANRQEAYSILNGRISFYTPAENWEVAVWGKNLLDERYRSFINGSALSLGGVLQAVIAEPRTFGIEASYHY</sequence>
<dbReference type="GO" id="GO:0009279">
    <property type="term" value="C:cell outer membrane"/>
    <property type="evidence" value="ECO:0007669"/>
    <property type="project" value="UniProtKB-SubCell"/>
</dbReference>
<dbReference type="AlphaFoldDB" id="A0A5C8ZLM3"/>
<evidence type="ECO:0000313" key="17">
    <source>
        <dbReference type="Proteomes" id="UP000321933"/>
    </source>
</evidence>
<evidence type="ECO:0000256" key="3">
    <source>
        <dbReference type="ARBA" id="ARBA00022452"/>
    </source>
</evidence>
<comment type="subcellular location">
    <subcellularLocation>
        <location evidence="1 11">Cell outer membrane</location>
        <topology evidence="1 11">Multi-pass membrane protein</topology>
    </subcellularLocation>
</comment>
<gene>
    <name evidence="16" type="ORF">FVW59_17725</name>
</gene>
<dbReference type="RefSeq" id="WP_148065720.1">
    <property type="nucleotide sequence ID" value="NZ_VRYZ01000009.1"/>
</dbReference>
<dbReference type="PROSITE" id="PS52016">
    <property type="entry name" value="TONB_DEPENDENT_REC_3"/>
    <property type="match status" value="1"/>
</dbReference>
<keyword evidence="8 12" id="KW-0798">TonB box</keyword>
<dbReference type="SUPFAM" id="SSF56935">
    <property type="entry name" value="Porins"/>
    <property type="match status" value="1"/>
</dbReference>
<dbReference type="GO" id="GO:0006826">
    <property type="term" value="P:iron ion transport"/>
    <property type="evidence" value="ECO:0007669"/>
    <property type="project" value="UniProtKB-KW"/>
</dbReference>
<reference evidence="16 17" key="1">
    <citation type="submission" date="2019-08" db="EMBL/GenBank/DDBJ databases">
        <title>Parahaliea maris sp. nov., isolated from the surface seawater.</title>
        <authorList>
            <person name="Liu Y."/>
        </authorList>
    </citation>
    <scope>NUCLEOTIDE SEQUENCE [LARGE SCALE GENOMIC DNA]</scope>
    <source>
        <strain evidence="16 17">S2-26</strain>
    </source>
</reference>
<evidence type="ECO:0000259" key="15">
    <source>
        <dbReference type="Pfam" id="PF07715"/>
    </source>
</evidence>
<feature type="chain" id="PRO_5023011723" evidence="13">
    <location>
        <begin position="29"/>
        <end position="784"/>
    </location>
</feature>
<evidence type="ECO:0000256" key="13">
    <source>
        <dbReference type="SAM" id="SignalP"/>
    </source>
</evidence>
<dbReference type="Pfam" id="PF00593">
    <property type="entry name" value="TonB_dep_Rec_b-barrel"/>
    <property type="match status" value="1"/>
</dbReference>
<evidence type="ECO:0000256" key="4">
    <source>
        <dbReference type="ARBA" id="ARBA00022496"/>
    </source>
</evidence>
<dbReference type="InterPro" id="IPR012910">
    <property type="entry name" value="Plug_dom"/>
</dbReference>
<evidence type="ECO:0000256" key="12">
    <source>
        <dbReference type="RuleBase" id="RU003357"/>
    </source>
</evidence>
<keyword evidence="5 11" id="KW-0812">Transmembrane</keyword>
<dbReference type="PANTHER" id="PTHR32552">
    <property type="entry name" value="FERRICHROME IRON RECEPTOR-RELATED"/>
    <property type="match status" value="1"/>
</dbReference>
<name>A0A5C8ZLM3_9GAMM</name>
<keyword evidence="4" id="KW-0410">Iron transport</keyword>
<comment type="caution">
    <text evidence="16">The sequence shown here is derived from an EMBL/GenBank/DDBJ whole genome shotgun (WGS) entry which is preliminary data.</text>
</comment>
<dbReference type="Pfam" id="PF07715">
    <property type="entry name" value="Plug"/>
    <property type="match status" value="1"/>
</dbReference>
<proteinExistence type="inferred from homology"/>
<evidence type="ECO:0000256" key="7">
    <source>
        <dbReference type="ARBA" id="ARBA00023065"/>
    </source>
</evidence>
<organism evidence="16 17">
    <name type="scientific">Parahaliea aestuarii</name>
    <dbReference type="NCBI Taxonomy" id="1852021"/>
    <lineage>
        <taxon>Bacteria</taxon>
        <taxon>Pseudomonadati</taxon>
        <taxon>Pseudomonadota</taxon>
        <taxon>Gammaproteobacteria</taxon>
        <taxon>Cellvibrionales</taxon>
        <taxon>Halieaceae</taxon>
        <taxon>Parahaliea</taxon>
    </lineage>
</organism>
<feature type="domain" description="TonB-dependent receptor-like beta-barrel" evidence="14">
    <location>
        <begin position="322"/>
        <end position="746"/>
    </location>
</feature>
<dbReference type="EMBL" id="VRYZ01000009">
    <property type="protein sequence ID" value="TXS89358.1"/>
    <property type="molecule type" value="Genomic_DNA"/>
</dbReference>
<feature type="signal peptide" evidence="13">
    <location>
        <begin position="1"/>
        <end position="28"/>
    </location>
</feature>
<evidence type="ECO:0000256" key="1">
    <source>
        <dbReference type="ARBA" id="ARBA00004571"/>
    </source>
</evidence>
<accession>A0A5C8ZLM3</accession>
<keyword evidence="17" id="KW-1185">Reference proteome</keyword>